<reference evidence="1 2" key="1">
    <citation type="journal article" date="2019" name="Int. J. Syst. Evol. Microbiol.">
        <title>The Global Catalogue of Microorganisms (GCM) 10K type strain sequencing project: providing services to taxonomists for standard genome sequencing and annotation.</title>
        <authorList>
            <consortium name="The Broad Institute Genomics Platform"/>
            <consortium name="The Broad Institute Genome Sequencing Center for Infectious Disease"/>
            <person name="Wu L."/>
            <person name="Ma J."/>
        </authorList>
    </citation>
    <scope>NUCLEOTIDE SEQUENCE [LARGE SCALE GENOMIC DNA]</scope>
    <source>
        <strain evidence="1 2">JCM 13002</strain>
    </source>
</reference>
<protein>
    <recommendedName>
        <fullName evidence="3">Tetratricopeptide repeat protein</fullName>
    </recommendedName>
</protein>
<accession>A0ABN1TDW2</accession>
<dbReference type="SUPFAM" id="SSF48452">
    <property type="entry name" value="TPR-like"/>
    <property type="match status" value="1"/>
</dbReference>
<dbReference type="Gene3D" id="1.25.40.10">
    <property type="entry name" value="Tetratricopeptide repeat domain"/>
    <property type="match status" value="2"/>
</dbReference>
<evidence type="ECO:0008006" key="3">
    <source>
        <dbReference type="Google" id="ProtNLM"/>
    </source>
</evidence>
<comment type="caution">
    <text evidence="1">The sequence shown here is derived from an EMBL/GenBank/DDBJ whole genome shotgun (WGS) entry which is preliminary data.</text>
</comment>
<proteinExistence type="predicted"/>
<dbReference type="EMBL" id="BAAALD010000010">
    <property type="protein sequence ID" value="GAA1075362.1"/>
    <property type="molecule type" value="Genomic_DNA"/>
</dbReference>
<name>A0ABN1TDW2_9ACTN</name>
<evidence type="ECO:0000313" key="1">
    <source>
        <dbReference type="EMBL" id="GAA1075362.1"/>
    </source>
</evidence>
<organism evidence="1 2">
    <name type="scientific">Kitasatospora arboriphila</name>
    <dbReference type="NCBI Taxonomy" id="258052"/>
    <lineage>
        <taxon>Bacteria</taxon>
        <taxon>Bacillati</taxon>
        <taxon>Actinomycetota</taxon>
        <taxon>Actinomycetes</taxon>
        <taxon>Kitasatosporales</taxon>
        <taxon>Streptomycetaceae</taxon>
        <taxon>Kitasatospora</taxon>
    </lineage>
</organism>
<dbReference type="InterPro" id="IPR011990">
    <property type="entry name" value="TPR-like_helical_dom_sf"/>
</dbReference>
<dbReference type="RefSeq" id="WP_344622754.1">
    <property type="nucleotide sequence ID" value="NZ_BAAALD010000010.1"/>
</dbReference>
<sequence length="783" mass="85124">MTTDIWAWVRDTHEQLSEAGHHRLAAALVEIAGHAVEGRNEQLDAMYPEALASARALGLPWVEVFLRHWRMQNLLNKRHQGEAAMAEAVDLLEFAHREETASCPQSVCAVQDFTICHANIDGPGYVAERLAVLEETLARVEPARACFDCLSREYADTLEDDGRPADALTHLDRAQARIQAAGDQVSLAFGHSRATALLNLGRPEDALAAYDTAERAYAARHQLDDDDRRKLAAGRAVALAALGRSAEALEQLPDGEEADRYPDIRHRWATAVQTLAEAGALPHGELDNDAALGVRLARWVAYLDTAGSHRPCLDLLLIAGRLAVARGARTVALTLAATGERKLGQLRRTDGVAERLAGLRAAAEALPLPEIPVPAAELPEWLGTRRVTFEQALDHFTAASAESAGAAAALVLQRARALDALGHPRAAADLLWARLDEDPADEHLPGMLGQVLIDAEDADGVRRLADRLMPANPSEAHWIRARWAAEQGRWEEVGEHCDGVLSHEPDALNTRRLAATAATRLGDHARAQRLYQELLEHAVPADRAGEDEEHRTVQEPDLWHLITAATANRDWAVVRSTGALIGIEFDADEGPVDEEWQMVTVRTTRANGASVDLPAVRTGPATARIVPVLGEDVPLNHRDVVVFGPAVLNERPEDGTERESWRPVFRQLALLDPAGYTTHWLDGAWPGEDAWFALRGALAEERYGLWAYSGDQYAVTDPAGGDTGLPGVYAALGVPPTATSADADALLQRLTADWEHPLSWLDLAKAAGADTARHEDVVRRYGL</sequence>
<keyword evidence="2" id="KW-1185">Reference proteome</keyword>
<evidence type="ECO:0000313" key="2">
    <source>
        <dbReference type="Proteomes" id="UP001499987"/>
    </source>
</evidence>
<gene>
    <name evidence="1" type="ORF">GCM10009663_15580</name>
</gene>
<dbReference type="Proteomes" id="UP001499987">
    <property type="component" value="Unassembled WGS sequence"/>
</dbReference>